<feature type="transmembrane region" description="Helical" evidence="1">
    <location>
        <begin position="29"/>
        <end position="48"/>
    </location>
</feature>
<dbReference type="Pfam" id="PF13791">
    <property type="entry name" value="Sigma_reg_C"/>
    <property type="match status" value="1"/>
</dbReference>
<dbReference type="InterPro" id="IPR025672">
    <property type="entry name" value="Sigma_reg_C_dom"/>
</dbReference>
<protein>
    <recommendedName>
        <fullName evidence="6">Sigma factor regulator C-terminal domain-containing protein</fullName>
    </recommendedName>
</protein>
<sequence length="321" mass="36114">MGKDDDFFKKDLEFEGLVKKAKRNSNIRVTFISLIVSLLVIISFYFVGNSIMQKMIDKEMRSDAMWYSIHGANVEVQATVVNQSLLSATTKTEFHKTVSGIPVPWVPKEKKYSIWGTSELITAVGASGTGDVTAKRIPMYYNGKRATEFIHPGVTSVTVDDKNLVAEIGDDKVIELALSFDKGYNVKEVQSTFHEHLSWYWVNSYSQSNIKDFNDEAKETGKDYTISGDDVIGFHHNNQQDGNWGADSFTETLRNLQEEKYYQDLTENIVTNITKGNKKELSAENLEIIGVVITGTPAELQQYLELPMVRATFLGATADKY</sequence>
<name>A0A073JY55_9BACI</name>
<dbReference type="InterPro" id="IPR029101">
    <property type="entry name" value="Sigma_reg_N"/>
</dbReference>
<comment type="caution">
    <text evidence="4">The sequence shown here is derived from an EMBL/GenBank/DDBJ whole genome shotgun (WGS) entry which is preliminary data.</text>
</comment>
<keyword evidence="1" id="KW-0812">Transmembrane</keyword>
<feature type="domain" description="Sigma factor regulator C-terminal" evidence="2">
    <location>
        <begin position="167"/>
        <end position="315"/>
    </location>
</feature>
<keyword evidence="1" id="KW-1133">Transmembrane helix</keyword>
<feature type="domain" description="Sigma factor regulator N-terminal" evidence="3">
    <location>
        <begin position="17"/>
        <end position="100"/>
    </location>
</feature>
<organism evidence="4 5">
    <name type="scientific">Bacillus manliponensis</name>
    <dbReference type="NCBI Taxonomy" id="574376"/>
    <lineage>
        <taxon>Bacteria</taxon>
        <taxon>Bacillati</taxon>
        <taxon>Bacillota</taxon>
        <taxon>Bacilli</taxon>
        <taxon>Bacillales</taxon>
        <taxon>Bacillaceae</taxon>
        <taxon>Bacillus</taxon>
        <taxon>Bacillus cereus group</taxon>
    </lineage>
</organism>
<keyword evidence="5" id="KW-1185">Reference proteome</keyword>
<keyword evidence="1" id="KW-0472">Membrane</keyword>
<evidence type="ECO:0000259" key="3">
    <source>
        <dbReference type="Pfam" id="PF13800"/>
    </source>
</evidence>
<dbReference type="STRING" id="574376.BAMA_24465"/>
<dbReference type="EMBL" id="JOTN01000009">
    <property type="protein sequence ID" value="KEK19162.1"/>
    <property type="molecule type" value="Genomic_DNA"/>
</dbReference>
<evidence type="ECO:0000313" key="4">
    <source>
        <dbReference type="EMBL" id="KEK19162.1"/>
    </source>
</evidence>
<evidence type="ECO:0000313" key="5">
    <source>
        <dbReference type="Proteomes" id="UP000027822"/>
    </source>
</evidence>
<gene>
    <name evidence="4" type="ORF">BAMA_24465</name>
</gene>
<accession>A0A073JY55</accession>
<evidence type="ECO:0000259" key="2">
    <source>
        <dbReference type="Pfam" id="PF13791"/>
    </source>
</evidence>
<dbReference type="OrthoDB" id="1730160at2"/>
<evidence type="ECO:0000256" key="1">
    <source>
        <dbReference type="SAM" id="Phobius"/>
    </source>
</evidence>
<dbReference type="eggNOG" id="ENOG502ZBZW">
    <property type="taxonomic scope" value="Bacteria"/>
</dbReference>
<evidence type="ECO:0008006" key="6">
    <source>
        <dbReference type="Google" id="ProtNLM"/>
    </source>
</evidence>
<proteinExistence type="predicted"/>
<dbReference type="RefSeq" id="WP_034639507.1">
    <property type="nucleotide sequence ID" value="NZ_CBCSJC010000008.1"/>
</dbReference>
<dbReference type="AlphaFoldDB" id="A0A073JY55"/>
<reference evidence="4 5" key="1">
    <citation type="submission" date="2014-06" db="EMBL/GenBank/DDBJ databases">
        <title>Draft genome sequence of Bacillus manliponensis JCM 15802 (MCCC 1A00708).</title>
        <authorList>
            <person name="Lai Q."/>
            <person name="Liu Y."/>
            <person name="Shao Z."/>
        </authorList>
    </citation>
    <scope>NUCLEOTIDE SEQUENCE [LARGE SCALE GENOMIC DNA]</scope>
    <source>
        <strain evidence="4 5">JCM 15802</strain>
    </source>
</reference>
<dbReference type="Pfam" id="PF13800">
    <property type="entry name" value="Sigma_reg_N"/>
    <property type="match status" value="1"/>
</dbReference>
<dbReference type="Proteomes" id="UP000027822">
    <property type="component" value="Unassembled WGS sequence"/>
</dbReference>